<evidence type="ECO:0000256" key="2">
    <source>
        <dbReference type="ARBA" id="ARBA00009772"/>
    </source>
</evidence>
<keyword evidence="11" id="KW-0966">Cell projection</keyword>
<evidence type="ECO:0000256" key="7">
    <source>
        <dbReference type="ARBA" id="ARBA00023136"/>
    </source>
</evidence>
<dbReference type="InterPro" id="IPR006303">
    <property type="entry name" value="FliR"/>
</dbReference>
<keyword evidence="4 10" id="KW-1003">Cell membrane</keyword>
<accession>A0A6M8SKS1</accession>
<feature type="transmembrane region" description="Helical" evidence="10">
    <location>
        <begin position="40"/>
        <end position="59"/>
    </location>
</feature>
<dbReference type="RefSeq" id="WP_173532241.1">
    <property type="nucleotide sequence ID" value="NZ_CP054143.1"/>
</dbReference>
<keyword evidence="12" id="KW-1185">Reference proteome</keyword>
<dbReference type="EMBL" id="CP054143">
    <property type="protein sequence ID" value="QKJ65732.1"/>
    <property type="molecule type" value="Genomic_DNA"/>
</dbReference>
<dbReference type="Proteomes" id="UP000504844">
    <property type="component" value="Chromosome"/>
</dbReference>
<proteinExistence type="inferred from homology"/>
<evidence type="ECO:0000313" key="11">
    <source>
        <dbReference type="EMBL" id="QKJ65732.1"/>
    </source>
</evidence>
<dbReference type="GO" id="GO:0005886">
    <property type="term" value="C:plasma membrane"/>
    <property type="evidence" value="ECO:0007669"/>
    <property type="project" value="UniProtKB-SubCell"/>
</dbReference>
<keyword evidence="11" id="KW-0282">Flagellum</keyword>
<sequence length="262" mass="28066">MITVTQVQIEIWLALFWWPFLRILGLLLADPFFSSRAIPIKVRVGLALLLTVLVAPLLPTMPSVAVGSPEGVLIALRELLIGLSMGFVMRLIFSAVELAGHLSGLQMGLGFATFYSPQSATNSLVISQLMSLFMLLAFLSISGHLMVLQVLIDSMVQLPVGGLPVSASGFKQIANLGAIVFRTAVLLSLPVLAALLITNLAIGVMTRAAPQLNVFAVGFPLTLAVGFAAMYFSLPMLVPHIDQALASYTRYIGQILTAFSQK</sequence>
<feature type="transmembrane region" description="Helical" evidence="10">
    <location>
        <begin position="172"/>
        <end position="202"/>
    </location>
</feature>
<comment type="similarity">
    <text evidence="2 10">Belongs to the FliR/MopE/SpaR family.</text>
</comment>
<dbReference type="PANTHER" id="PTHR30065">
    <property type="entry name" value="FLAGELLAR BIOSYNTHETIC PROTEIN FLIR"/>
    <property type="match status" value="1"/>
</dbReference>
<dbReference type="GO" id="GO:0009425">
    <property type="term" value="C:bacterial-type flagellum basal body"/>
    <property type="evidence" value="ECO:0007669"/>
    <property type="project" value="UniProtKB-SubCell"/>
</dbReference>
<keyword evidence="6 10" id="KW-1133">Transmembrane helix</keyword>
<evidence type="ECO:0000256" key="4">
    <source>
        <dbReference type="ARBA" id="ARBA00022475"/>
    </source>
</evidence>
<evidence type="ECO:0000256" key="10">
    <source>
        <dbReference type="RuleBase" id="RU362071"/>
    </source>
</evidence>
<comment type="function">
    <text evidence="1 10">Role in flagellar biosynthesis.</text>
</comment>
<feature type="transmembrane region" description="Helical" evidence="10">
    <location>
        <begin position="12"/>
        <end position="33"/>
    </location>
</feature>
<gene>
    <name evidence="11" type="primary">fliR</name>
    <name evidence="11" type="ORF">HQN60_02765</name>
</gene>
<dbReference type="InterPro" id="IPR002010">
    <property type="entry name" value="T3SS_IM_R"/>
</dbReference>
<evidence type="ECO:0000256" key="9">
    <source>
        <dbReference type="NCBIfam" id="TIGR01400"/>
    </source>
</evidence>
<keyword evidence="5 10" id="KW-0812">Transmembrane</keyword>
<dbReference type="NCBIfam" id="TIGR01400">
    <property type="entry name" value="fliR"/>
    <property type="match status" value="1"/>
</dbReference>
<dbReference type="PANTHER" id="PTHR30065:SF8">
    <property type="entry name" value="FLAGELLAR BIOSYNTHETIC PROTEIN FLIR"/>
    <property type="match status" value="1"/>
</dbReference>
<comment type="subcellular location">
    <subcellularLocation>
        <location evidence="10">Cell membrane</location>
        <topology evidence="10">Multi-pass membrane protein</topology>
    </subcellularLocation>
    <subcellularLocation>
        <location evidence="10">Bacterial flagellum basal body</location>
    </subcellularLocation>
</comment>
<evidence type="ECO:0000256" key="8">
    <source>
        <dbReference type="ARBA" id="ARBA00023143"/>
    </source>
</evidence>
<evidence type="ECO:0000313" key="12">
    <source>
        <dbReference type="Proteomes" id="UP000504844"/>
    </source>
</evidence>
<dbReference type="PRINTS" id="PR00953">
    <property type="entry name" value="TYPE3IMRPROT"/>
</dbReference>
<keyword evidence="11" id="KW-0969">Cilium</keyword>
<keyword evidence="7 10" id="KW-0472">Membrane</keyword>
<name>A0A6M8SKS1_9NEIS</name>
<dbReference type="GO" id="GO:0044780">
    <property type="term" value="P:bacterial-type flagellum assembly"/>
    <property type="evidence" value="ECO:0007669"/>
    <property type="project" value="UniProtKB-UniRule"/>
</dbReference>
<reference evidence="11 12" key="1">
    <citation type="submission" date="2020-05" db="EMBL/GenBank/DDBJ databases">
        <title>Complete genome sequence of Deefgea sp. D17.</title>
        <authorList>
            <person name="Bae J.-W."/>
            <person name="Han J.E."/>
        </authorList>
    </citation>
    <scope>NUCLEOTIDE SEQUENCE [LARGE SCALE GENOMIC DNA]</scope>
    <source>
        <strain evidence="11 12">D17</strain>
    </source>
</reference>
<protein>
    <recommendedName>
        <fullName evidence="3 9">Flagellar biosynthetic protein FliR</fullName>
    </recommendedName>
</protein>
<organism evidence="11 12">
    <name type="scientific">Deefgea piscis</name>
    <dbReference type="NCBI Taxonomy" id="2739061"/>
    <lineage>
        <taxon>Bacteria</taxon>
        <taxon>Pseudomonadati</taxon>
        <taxon>Pseudomonadota</taxon>
        <taxon>Betaproteobacteria</taxon>
        <taxon>Neisseriales</taxon>
        <taxon>Chitinibacteraceae</taxon>
        <taxon>Deefgea</taxon>
    </lineage>
</organism>
<evidence type="ECO:0000256" key="6">
    <source>
        <dbReference type="ARBA" id="ARBA00022989"/>
    </source>
</evidence>
<evidence type="ECO:0000256" key="3">
    <source>
        <dbReference type="ARBA" id="ARBA00021717"/>
    </source>
</evidence>
<evidence type="ECO:0000256" key="1">
    <source>
        <dbReference type="ARBA" id="ARBA00002578"/>
    </source>
</evidence>
<evidence type="ECO:0000256" key="5">
    <source>
        <dbReference type="ARBA" id="ARBA00022692"/>
    </source>
</evidence>
<feature type="transmembrane region" description="Helical" evidence="10">
    <location>
        <begin position="79"/>
        <end position="99"/>
    </location>
</feature>
<keyword evidence="8 10" id="KW-0975">Bacterial flagellum</keyword>
<dbReference type="KEGG" id="dee:HQN60_02765"/>
<dbReference type="AlphaFoldDB" id="A0A6M8SKS1"/>
<feature type="transmembrane region" description="Helical" evidence="10">
    <location>
        <begin position="214"/>
        <end position="234"/>
    </location>
</feature>
<feature type="transmembrane region" description="Helical" evidence="10">
    <location>
        <begin position="132"/>
        <end position="152"/>
    </location>
</feature>
<dbReference type="Pfam" id="PF01311">
    <property type="entry name" value="Bac_export_1"/>
    <property type="match status" value="1"/>
</dbReference>
<dbReference type="GO" id="GO:0006605">
    <property type="term" value="P:protein targeting"/>
    <property type="evidence" value="ECO:0007669"/>
    <property type="project" value="UniProtKB-UniRule"/>
</dbReference>